<dbReference type="InterPro" id="IPR008995">
    <property type="entry name" value="Mo/tungstate-bd_C_term_dom"/>
</dbReference>
<dbReference type="GO" id="GO:0005524">
    <property type="term" value="F:ATP binding"/>
    <property type="evidence" value="ECO:0007669"/>
    <property type="project" value="UniProtKB-KW"/>
</dbReference>
<dbReference type="FunFam" id="3.40.50.300:FF:000042">
    <property type="entry name" value="Maltose/maltodextrin ABC transporter, ATP-binding protein"/>
    <property type="match status" value="1"/>
</dbReference>
<keyword evidence="8" id="KW-1278">Translocase</keyword>
<dbReference type="GO" id="GO:0140359">
    <property type="term" value="F:ABC-type transporter activity"/>
    <property type="evidence" value="ECO:0007669"/>
    <property type="project" value="InterPro"/>
</dbReference>
<dbReference type="InterPro" id="IPR012340">
    <property type="entry name" value="NA-bd_OB-fold"/>
</dbReference>
<accession>A0A1H8U3T5</accession>
<dbReference type="PROSITE" id="PS50893">
    <property type="entry name" value="ABC_TRANSPORTER_2"/>
    <property type="match status" value="1"/>
</dbReference>
<dbReference type="Gene3D" id="2.40.50.140">
    <property type="entry name" value="Nucleic acid-binding proteins"/>
    <property type="match status" value="1"/>
</dbReference>
<dbReference type="EMBL" id="FODS01000018">
    <property type="protein sequence ID" value="SEO97514.1"/>
    <property type="molecule type" value="Genomic_DNA"/>
</dbReference>
<dbReference type="Proteomes" id="UP000198893">
    <property type="component" value="Unassembled WGS sequence"/>
</dbReference>
<dbReference type="InterPro" id="IPR003593">
    <property type="entry name" value="AAA+_ATPase"/>
</dbReference>
<dbReference type="PANTHER" id="PTHR43875">
    <property type="entry name" value="MALTODEXTRIN IMPORT ATP-BINDING PROTEIN MSMX"/>
    <property type="match status" value="1"/>
</dbReference>
<evidence type="ECO:0000256" key="9">
    <source>
        <dbReference type="ARBA" id="ARBA00023136"/>
    </source>
</evidence>
<comment type="similarity">
    <text evidence="1">Belongs to the ABC transporter superfamily.</text>
</comment>
<dbReference type="PANTHER" id="PTHR43875:SF12">
    <property type="entry name" value="SN-GLYCEROL-3-PHOSPHATE IMPORT ATP-BINDING PROTEIN UGPC"/>
    <property type="match status" value="1"/>
</dbReference>
<keyword evidence="2" id="KW-0813">Transport</keyword>
<dbReference type="InterPro" id="IPR017871">
    <property type="entry name" value="ABC_transporter-like_CS"/>
</dbReference>
<keyword evidence="7 11" id="KW-0067">ATP-binding</keyword>
<reference evidence="11 12" key="1">
    <citation type="submission" date="2016-10" db="EMBL/GenBank/DDBJ databases">
        <authorList>
            <person name="de Groot N.N."/>
        </authorList>
    </citation>
    <scope>NUCLEOTIDE SEQUENCE [LARGE SCALE GENOMIC DNA]</scope>
    <source>
        <strain evidence="11 12">DSM 27842</strain>
    </source>
</reference>
<proteinExistence type="inferred from homology"/>
<keyword evidence="5" id="KW-0762">Sugar transport</keyword>
<dbReference type="Gene3D" id="3.40.50.300">
    <property type="entry name" value="P-loop containing nucleotide triphosphate hydrolases"/>
    <property type="match status" value="1"/>
</dbReference>
<keyword evidence="4" id="KW-0997">Cell inner membrane</keyword>
<evidence type="ECO:0000256" key="5">
    <source>
        <dbReference type="ARBA" id="ARBA00022597"/>
    </source>
</evidence>
<dbReference type="InterPro" id="IPR047641">
    <property type="entry name" value="ABC_transpr_MalK/UgpC-like"/>
</dbReference>
<keyword evidence="9" id="KW-0472">Membrane</keyword>
<dbReference type="InterPro" id="IPR003439">
    <property type="entry name" value="ABC_transporter-like_ATP-bd"/>
</dbReference>
<dbReference type="NCBIfam" id="NF008653">
    <property type="entry name" value="PRK11650.1"/>
    <property type="match status" value="1"/>
</dbReference>
<protein>
    <submittedName>
        <fullName evidence="11">sn-glycerol 3-phosphate transport system ATP-binding protein</fullName>
    </submittedName>
</protein>
<evidence type="ECO:0000259" key="10">
    <source>
        <dbReference type="PROSITE" id="PS50893"/>
    </source>
</evidence>
<evidence type="ECO:0000256" key="2">
    <source>
        <dbReference type="ARBA" id="ARBA00022448"/>
    </source>
</evidence>
<dbReference type="Pfam" id="PF08402">
    <property type="entry name" value="TOBE_2"/>
    <property type="match status" value="1"/>
</dbReference>
<evidence type="ECO:0000313" key="12">
    <source>
        <dbReference type="Proteomes" id="UP000198893"/>
    </source>
</evidence>
<evidence type="ECO:0000256" key="7">
    <source>
        <dbReference type="ARBA" id="ARBA00022840"/>
    </source>
</evidence>
<gene>
    <name evidence="11" type="ORF">SAMN04490248_1186</name>
</gene>
<sequence length="359" mass="39095">MATLEIKSLGKTYPGNVVAAEGIDIAIEDGELVVLVGPSGCGKSTILRMIAGLETITTGDLFIAGKRVNDHEPGERDIAMVFQNYALYPHMTVRGNMAYGLRNEGQPKAEIERRIAEAARTLRLEDYLDRKPRQLSGGQRQRVAMGRAIVREPRIFLFDEPLSNLDAKLRTQLRAELKALHRRLGATFVYVTHDQVEAMSLADRIVLMNAGQVEQIGTPLDLYLRPASRFVADFIGSPNMNVFEGVLDGEARALTLSGGGSIRFADPLPAAPGARVALGIRPEHLHPGDEGPGRMELTVTFIEQLGADTVVHGTLGNGREPLAVRLDGVQMREAGASLPLICSPEHIHLFDADTGRRLN</sequence>
<dbReference type="SMART" id="SM00382">
    <property type="entry name" value="AAA"/>
    <property type="match status" value="1"/>
</dbReference>
<dbReference type="SUPFAM" id="SSF52540">
    <property type="entry name" value="P-loop containing nucleoside triphosphate hydrolases"/>
    <property type="match status" value="1"/>
</dbReference>
<dbReference type="GO" id="GO:0008643">
    <property type="term" value="P:carbohydrate transport"/>
    <property type="evidence" value="ECO:0007669"/>
    <property type="project" value="InterPro"/>
</dbReference>
<dbReference type="GO" id="GO:0015794">
    <property type="term" value="P:glycerol-3-phosphate transmembrane transport"/>
    <property type="evidence" value="ECO:0007669"/>
    <property type="project" value="TreeGrafter"/>
</dbReference>
<name>A0A1H8U3T5_9RHOB</name>
<keyword evidence="6" id="KW-0547">Nucleotide-binding</keyword>
<dbReference type="Gene3D" id="2.40.50.100">
    <property type="match status" value="1"/>
</dbReference>
<dbReference type="RefSeq" id="WP_093119383.1">
    <property type="nucleotide sequence ID" value="NZ_FODS01000018.1"/>
</dbReference>
<evidence type="ECO:0000256" key="6">
    <source>
        <dbReference type="ARBA" id="ARBA00022741"/>
    </source>
</evidence>
<dbReference type="GO" id="GO:0001407">
    <property type="term" value="P:glycerophosphodiester transmembrane transport"/>
    <property type="evidence" value="ECO:0007669"/>
    <property type="project" value="TreeGrafter"/>
</dbReference>
<evidence type="ECO:0000256" key="3">
    <source>
        <dbReference type="ARBA" id="ARBA00022475"/>
    </source>
</evidence>
<dbReference type="Pfam" id="PF00005">
    <property type="entry name" value="ABC_tran"/>
    <property type="match status" value="1"/>
</dbReference>
<dbReference type="InterPro" id="IPR027417">
    <property type="entry name" value="P-loop_NTPase"/>
</dbReference>
<dbReference type="CDD" id="cd03301">
    <property type="entry name" value="ABC_MalK_N"/>
    <property type="match status" value="1"/>
</dbReference>
<evidence type="ECO:0000256" key="4">
    <source>
        <dbReference type="ARBA" id="ARBA00022519"/>
    </source>
</evidence>
<dbReference type="OrthoDB" id="8188565at2"/>
<dbReference type="GO" id="GO:0016887">
    <property type="term" value="F:ATP hydrolysis activity"/>
    <property type="evidence" value="ECO:0007669"/>
    <property type="project" value="InterPro"/>
</dbReference>
<evidence type="ECO:0000256" key="8">
    <source>
        <dbReference type="ARBA" id="ARBA00022967"/>
    </source>
</evidence>
<dbReference type="InterPro" id="IPR013611">
    <property type="entry name" value="Transp-assoc_OB_typ2"/>
</dbReference>
<dbReference type="InterPro" id="IPR015855">
    <property type="entry name" value="ABC_transpr_MalK-like"/>
</dbReference>
<keyword evidence="12" id="KW-1185">Reference proteome</keyword>
<evidence type="ECO:0000313" key="11">
    <source>
        <dbReference type="EMBL" id="SEO97514.1"/>
    </source>
</evidence>
<feature type="domain" description="ABC transporter" evidence="10">
    <location>
        <begin position="4"/>
        <end position="235"/>
    </location>
</feature>
<organism evidence="11 12">
    <name type="scientific">Salinihabitans flavidus</name>
    <dbReference type="NCBI Taxonomy" id="569882"/>
    <lineage>
        <taxon>Bacteria</taxon>
        <taxon>Pseudomonadati</taxon>
        <taxon>Pseudomonadota</taxon>
        <taxon>Alphaproteobacteria</taxon>
        <taxon>Rhodobacterales</taxon>
        <taxon>Roseobacteraceae</taxon>
        <taxon>Salinihabitans</taxon>
    </lineage>
</organism>
<dbReference type="AlphaFoldDB" id="A0A1H8U3T5"/>
<dbReference type="PROSITE" id="PS00211">
    <property type="entry name" value="ABC_TRANSPORTER_1"/>
    <property type="match status" value="1"/>
</dbReference>
<dbReference type="SUPFAM" id="SSF50331">
    <property type="entry name" value="MOP-like"/>
    <property type="match status" value="1"/>
</dbReference>
<keyword evidence="3" id="KW-1003">Cell membrane</keyword>
<evidence type="ECO:0000256" key="1">
    <source>
        <dbReference type="ARBA" id="ARBA00005417"/>
    </source>
</evidence>
<dbReference type="STRING" id="569882.SAMN04490248_1186"/>
<dbReference type="GO" id="GO:0055052">
    <property type="term" value="C:ATP-binding cassette (ABC) transporter complex, substrate-binding subunit-containing"/>
    <property type="evidence" value="ECO:0007669"/>
    <property type="project" value="TreeGrafter"/>
</dbReference>